<dbReference type="Pfam" id="PF00550">
    <property type="entry name" value="PP-binding"/>
    <property type="match status" value="1"/>
</dbReference>
<dbReference type="InterPro" id="IPR036736">
    <property type="entry name" value="ACP-like_sf"/>
</dbReference>
<sequence length="1346" mass="148588">MESSMLFWTRLLRDPPAESFPRLPSPTYRPVGNSTYEHQVSLAQEPRSPYSDATIIQATWTILMGLYSNTYDVVVGITQQGRNPSPPGVEDEARPTLVKVPFRTQFRRDQLVHDLLSSIEGQHEATKALQQLSITEIAKISPDAKAACDFRTLLVLQSPGERSARDDTLLLDHGLILECELTSGSSSSTKIRIKATYDALLLKEIQVERILMQFENILQRLCVAAPSLHISDLQSSSPADLKQVFSWNAAIPETSAHCVHDLIKSRVAMNQDHSAICSWDGSLSYGEVDDLSSQLASHLVAHGGVGPEILVPVCFEKSKWAVVAMIAVLKAGGACVPLSPAHPISRLEGIIEDLGQACASVVLVSALSQRLFKETKPTIVVDSSLFGTLRIDSISVVPIPTSIQVAPHNVAFIITTSGSTGKPKEIVLEHAAICTSARDHGKMTKLGPHSRVLQFAAYTFDISLSDIFVTLIHGGTVCIPSEHDRMNNLVGAIENLNANHMSITASVVSHLSPQDLKRLKTLIVAGEAITRDVVDKWAEHVTLINMYGPAECSIYCIGQPDIQASNDASIIGKGVGSRVWITNEEDPNILTPIGTVGEILIEGPVLARKYLNDEDGRTKSAFILDPTWTQQNEPNKASPRRFYHDGQIKLRGQRIEPGEVEYQIRKCLQKIAKSVVSLIKVNGQAKLAAFMEIGPDEDPETNANVNLAIANSPAQLEAFRDMTRGLEKSLHSVLPGYMVPSLFIPITRIPLSLSGKADRKRLRDLVANLSIDQLSGFQQDELAVSPPSTVMEQRLASLWEKLLKVAGVGKNDNFFQRGGDSIGAMRLVAAARRDRLSITVDAIFKNPVLSQMALKLLEDVKEVSGVAPFSLLKAAEVEDICHQAISQCKTTKEEIQDIYPCTPQQIYWIDGGNTREHQAQIVYDIPASLDVDRLRNAWNAVTEAHDVLRTRIIRTPAGTFNVVLRTGLDWRNESSLEAYLEEDREAIMSLGDRLQRFCIIKDDYLGREFFVFTAQHSSYDAWSLYLLMKDRDHAYHHGASAANTPNFSSYIKPVIQDAYRDVAREFWRSHMAGTKSKPLVVVPEGHQTFADSMLKRDFKLSKRQESSVTTSTMIEVAWAIVYSRAINEEDVVLDILRHGRNAPLPGVMDLTAPTITAIPFVVHVKPEETAQSLLQRSQDQLNTIDSYEHFGFANVAKLNQEAALACKNSLRIHILPPLSELQKDVGIEKGIDLTTRWVELCFNLPLRVDCVVTSDGIGLEANFDKELVSPDQVNTYFDQFQNLMTQLAAADPKQTVEKLKLSGTPESTSVLMESIAAKSAGVKKFMLTPQLPSSKPLTGSFVIGRW</sequence>
<dbReference type="FunFam" id="3.30.300.30:FF:000015">
    <property type="entry name" value="Nonribosomal peptide synthase SidD"/>
    <property type="match status" value="1"/>
</dbReference>
<dbReference type="SUPFAM" id="SSF52777">
    <property type="entry name" value="CoA-dependent acyltransferases"/>
    <property type="match status" value="3"/>
</dbReference>
<evidence type="ECO:0000259" key="4">
    <source>
        <dbReference type="PROSITE" id="PS50075"/>
    </source>
</evidence>
<dbReference type="InterPro" id="IPR009081">
    <property type="entry name" value="PP-bd_ACP"/>
</dbReference>
<evidence type="ECO:0000256" key="2">
    <source>
        <dbReference type="ARBA" id="ARBA00022553"/>
    </source>
</evidence>
<name>A0A9P7AWU1_9HELO</name>
<evidence type="ECO:0000313" key="5">
    <source>
        <dbReference type="EMBL" id="KAG0648717.1"/>
    </source>
</evidence>
<dbReference type="PROSITE" id="PS00455">
    <property type="entry name" value="AMP_BINDING"/>
    <property type="match status" value="1"/>
</dbReference>
<keyword evidence="3" id="KW-0436">Ligase</keyword>
<keyword evidence="2" id="KW-0597">Phosphoprotein</keyword>
<dbReference type="InterPro" id="IPR001242">
    <property type="entry name" value="Condensation_dom"/>
</dbReference>
<dbReference type="GO" id="GO:0044550">
    <property type="term" value="P:secondary metabolite biosynthetic process"/>
    <property type="evidence" value="ECO:0007669"/>
    <property type="project" value="TreeGrafter"/>
</dbReference>
<dbReference type="InterPro" id="IPR020845">
    <property type="entry name" value="AMP-binding_CS"/>
</dbReference>
<dbReference type="FunFam" id="1.10.1200.10:FF:000005">
    <property type="entry name" value="Nonribosomal peptide synthetase 1"/>
    <property type="match status" value="1"/>
</dbReference>
<feature type="domain" description="Carrier" evidence="4">
    <location>
        <begin position="786"/>
        <end position="860"/>
    </location>
</feature>
<dbReference type="Gene3D" id="3.30.300.30">
    <property type="match status" value="1"/>
</dbReference>
<dbReference type="SUPFAM" id="SSF56801">
    <property type="entry name" value="Acetyl-CoA synthetase-like"/>
    <property type="match status" value="1"/>
</dbReference>
<dbReference type="SUPFAM" id="SSF47336">
    <property type="entry name" value="ACP-like"/>
    <property type="match status" value="1"/>
</dbReference>
<protein>
    <submittedName>
        <fullName evidence="5">Nonribosomal peptide synthetase</fullName>
    </submittedName>
</protein>
<dbReference type="OrthoDB" id="416786at2759"/>
<dbReference type="Proteomes" id="UP000785200">
    <property type="component" value="Unassembled WGS sequence"/>
</dbReference>
<dbReference type="InterPro" id="IPR045851">
    <property type="entry name" value="AMP-bd_C_sf"/>
</dbReference>
<dbReference type="Gene3D" id="3.30.559.10">
    <property type="entry name" value="Chloramphenicol acetyltransferase-like domain"/>
    <property type="match status" value="1"/>
</dbReference>
<dbReference type="GO" id="GO:0016874">
    <property type="term" value="F:ligase activity"/>
    <property type="evidence" value="ECO:0007669"/>
    <property type="project" value="UniProtKB-KW"/>
</dbReference>
<comment type="caution">
    <text evidence="5">The sequence shown here is derived from an EMBL/GenBank/DDBJ whole genome shotgun (WGS) entry which is preliminary data.</text>
</comment>
<keyword evidence="6" id="KW-1185">Reference proteome</keyword>
<dbReference type="Pfam" id="PF00501">
    <property type="entry name" value="AMP-binding"/>
    <property type="match status" value="1"/>
</dbReference>
<dbReference type="GO" id="GO:0031177">
    <property type="term" value="F:phosphopantetheine binding"/>
    <property type="evidence" value="ECO:0007669"/>
    <property type="project" value="TreeGrafter"/>
</dbReference>
<dbReference type="PANTHER" id="PTHR45527:SF1">
    <property type="entry name" value="FATTY ACID SYNTHASE"/>
    <property type="match status" value="1"/>
</dbReference>
<reference evidence="5" key="1">
    <citation type="submission" date="2019-07" db="EMBL/GenBank/DDBJ databases">
        <title>Hyphodiscus hymeniophilus genome sequencing and assembly.</title>
        <authorList>
            <person name="Kramer G."/>
            <person name="Nodwell J."/>
        </authorList>
    </citation>
    <scope>NUCLEOTIDE SEQUENCE</scope>
    <source>
        <strain evidence="5">ATCC 34498</strain>
    </source>
</reference>
<proteinExistence type="predicted"/>
<dbReference type="GO" id="GO:0043041">
    <property type="term" value="P:amino acid activation for nonribosomal peptide biosynthetic process"/>
    <property type="evidence" value="ECO:0007669"/>
    <property type="project" value="TreeGrafter"/>
</dbReference>
<dbReference type="FunFam" id="3.40.50.12780:FF:000014">
    <property type="entry name" value="Nonribosomal peptide synthetase 1"/>
    <property type="match status" value="1"/>
</dbReference>
<dbReference type="GO" id="GO:0005737">
    <property type="term" value="C:cytoplasm"/>
    <property type="evidence" value="ECO:0007669"/>
    <property type="project" value="TreeGrafter"/>
</dbReference>
<dbReference type="Gene3D" id="1.10.1200.10">
    <property type="entry name" value="ACP-like"/>
    <property type="match status" value="1"/>
</dbReference>
<dbReference type="CDD" id="cd19545">
    <property type="entry name" value="FUM14_C_NRPS-like"/>
    <property type="match status" value="1"/>
</dbReference>
<evidence type="ECO:0000313" key="6">
    <source>
        <dbReference type="Proteomes" id="UP000785200"/>
    </source>
</evidence>
<dbReference type="Gene3D" id="3.30.559.30">
    <property type="entry name" value="Nonribosomal peptide synthetase, condensation domain"/>
    <property type="match status" value="2"/>
</dbReference>
<dbReference type="PROSITE" id="PS50075">
    <property type="entry name" value="CARRIER"/>
    <property type="match status" value="1"/>
</dbReference>
<dbReference type="InterPro" id="IPR042099">
    <property type="entry name" value="ANL_N_sf"/>
</dbReference>
<keyword evidence="1" id="KW-0596">Phosphopantetheine</keyword>
<dbReference type="Pfam" id="PF00668">
    <property type="entry name" value="Condensation"/>
    <property type="match status" value="1"/>
</dbReference>
<dbReference type="CDD" id="cd05918">
    <property type="entry name" value="A_NRPS_SidN3_like"/>
    <property type="match status" value="1"/>
</dbReference>
<dbReference type="PANTHER" id="PTHR45527">
    <property type="entry name" value="NONRIBOSOMAL PEPTIDE SYNTHETASE"/>
    <property type="match status" value="1"/>
</dbReference>
<dbReference type="InterPro" id="IPR023213">
    <property type="entry name" value="CAT-like_dom_sf"/>
</dbReference>
<evidence type="ECO:0000256" key="1">
    <source>
        <dbReference type="ARBA" id="ARBA00022450"/>
    </source>
</evidence>
<dbReference type="EMBL" id="VNKQ01000009">
    <property type="protein sequence ID" value="KAG0648717.1"/>
    <property type="molecule type" value="Genomic_DNA"/>
</dbReference>
<evidence type="ECO:0000256" key="3">
    <source>
        <dbReference type="ARBA" id="ARBA00022598"/>
    </source>
</evidence>
<organism evidence="5 6">
    <name type="scientific">Hyphodiscus hymeniophilus</name>
    <dbReference type="NCBI Taxonomy" id="353542"/>
    <lineage>
        <taxon>Eukaryota</taxon>
        <taxon>Fungi</taxon>
        <taxon>Dikarya</taxon>
        <taxon>Ascomycota</taxon>
        <taxon>Pezizomycotina</taxon>
        <taxon>Leotiomycetes</taxon>
        <taxon>Helotiales</taxon>
        <taxon>Hyphodiscaceae</taxon>
        <taxon>Hyphodiscus</taxon>
    </lineage>
</organism>
<gene>
    <name evidence="5" type="ORF">D0Z07_4647</name>
</gene>
<dbReference type="Gene3D" id="3.40.50.12780">
    <property type="entry name" value="N-terminal domain of ligase-like"/>
    <property type="match status" value="1"/>
</dbReference>
<dbReference type="InterPro" id="IPR000873">
    <property type="entry name" value="AMP-dep_synth/lig_dom"/>
</dbReference>
<accession>A0A9P7AWU1</accession>